<feature type="compositionally biased region" description="Basic and acidic residues" evidence="1">
    <location>
        <begin position="1015"/>
        <end position="1028"/>
    </location>
</feature>
<dbReference type="Proteomes" id="UP000323386">
    <property type="component" value="Unassembled WGS sequence"/>
</dbReference>
<evidence type="ECO:0000259" key="2">
    <source>
        <dbReference type="Pfam" id="PF04366"/>
    </source>
</evidence>
<dbReference type="CDD" id="cd11524">
    <property type="entry name" value="SYLF"/>
    <property type="match status" value="1"/>
</dbReference>
<dbReference type="SUPFAM" id="SSF56784">
    <property type="entry name" value="HAD-like"/>
    <property type="match status" value="1"/>
</dbReference>
<dbReference type="AlphaFoldDB" id="A0A5C3ETL6"/>
<feature type="region of interest" description="Disordered" evidence="1">
    <location>
        <begin position="904"/>
        <end position="937"/>
    </location>
</feature>
<feature type="compositionally biased region" description="Basic and acidic residues" evidence="1">
    <location>
        <begin position="538"/>
        <end position="550"/>
    </location>
</feature>
<feature type="domain" description="Ysc84 actin-binding" evidence="2">
    <location>
        <begin position="167"/>
        <end position="287"/>
    </location>
</feature>
<keyword evidence="4" id="KW-1185">Reference proteome</keyword>
<organism evidence="3 4">
    <name type="scientific">Pseudozyma flocculosa</name>
    <dbReference type="NCBI Taxonomy" id="84751"/>
    <lineage>
        <taxon>Eukaryota</taxon>
        <taxon>Fungi</taxon>
        <taxon>Dikarya</taxon>
        <taxon>Basidiomycota</taxon>
        <taxon>Ustilaginomycotina</taxon>
        <taxon>Ustilaginomycetes</taxon>
        <taxon>Ustilaginales</taxon>
        <taxon>Ustilaginaceae</taxon>
        <taxon>Pseudozyma</taxon>
    </lineage>
</organism>
<dbReference type="OrthoDB" id="10255128at2759"/>
<dbReference type="GO" id="GO:0035091">
    <property type="term" value="F:phosphatidylinositol binding"/>
    <property type="evidence" value="ECO:0007669"/>
    <property type="project" value="TreeGrafter"/>
</dbReference>
<feature type="region of interest" description="Disordered" evidence="1">
    <location>
        <begin position="368"/>
        <end position="718"/>
    </location>
</feature>
<feature type="region of interest" description="Disordered" evidence="1">
    <location>
        <begin position="1"/>
        <end position="20"/>
    </location>
</feature>
<dbReference type="InterPro" id="IPR051702">
    <property type="entry name" value="SH3_domain_YSC84-like"/>
</dbReference>
<dbReference type="Pfam" id="PF04366">
    <property type="entry name" value="Ysc84"/>
    <property type="match status" value="1"/>
</dbReference>
<dbReference type="Gene3D" id="3.40.50.1000">
    <property type="entry name" value="HAD superfamily/HAD-like"/>
    <property type="match status" value="1"/>
</dbReference>
<evidence type="ECO:0000313" key="3">
    <source>
        <dbReference type="EMBL" id="SPO35402.1"/>
    </source>
</evidence>
<dbReference type="InterPro" id="IPR007461">
    <property type="entry name" value="Ysc84_actin-binding"/>
</dbReference>
<dbReference type="InterPro" id="IPR036412">
    <property type="entry name" value="HAD-like_sf"/>
</dbReference>
<proteinExistence type="predicted"/>
<feature type="compositionally biased region" description="Acidic residues" evidence="1">
    <location>
        <begin position="587"/>
        <end position="598"/>
    </location>
</feature>
<gene>
    <name evidence="3" type="ORF">PSFLO_00873</name>
</gene>
<feature type="compositionally biased region" description="Low complexity" evidence="1">
    <location>
        <begin position="444"/>
        <end position="453"/>
    </location>
</feature>
<evidence type="ECO:0000256" key="1">
    <source>
        <dbReference type="SAM" id="MobiDB-lite"/>
    </source>
</evidence>
<feature type="compositionally biased region" description="Pro residues" evidence="1">
    <location>
        <begin position="635"/>
        <end position="646"/>
    </location>
</feature>
<feature type="compositionally biased region" description="Low complexity" evidence="1">
    <location>
        <begin position="647"/>
        <end position="679"/>
    </location>
</feature>
<sequence length="1070" mass="115076">MPSGQTGAGASDQPRASNESRWKVWGRTAFDKSIVISDWAAGYANAGSATSTPAELGGERFFPKSNDFPEEVDKCERILRAFTVEGVAAEVKEVDVPDGKGSFMKKQRKVLRKIPPKLIKQARGIIIYTSMRSGIAPLGGSGGVGLMMARLPDGSWSAPSSITPNNFAVGLLLGFDIFDAILLVNTDTAMEKFKGHKVTLGAETAVAAGPFGAGISGEMGLDKTPVYSYVRSRGLYGGVEAIAQAFLHRFDENERVYYWPGVTASDIFEGKVRLPPQVEPLHRALRDAELGIAQGDSLDKTIYENVLAPPNRAVSVLQQDEASEMLQDGERLKLPPTPEELDAMEEAGIPDEYDLELERQALQERLEAEKREREEIRNLPPPPKHPDVVKYWANRPRPGANRRVPPPLSPAGNSLSSSRVASPSPLRKEAAAAADSGDVAMDTAAAEAASASERAVDDKVQEVEQDISQKGSSGLDELPIDSEAPPVYEEDAEKIVASDDKKDIEHVTADTSRDSGHASMAAADTAAEPLANGGLVAEHSDKPDGEDVPHQEGGAQKTSDDTNGQEAAAELTKQAPETHAVLNEAGIESEAETDDFEDALTASESAPVQLGHVASERATDLAEIPPTPKIAEPSSPAPASPRPLSPRPESARSVEAASSVGSHGASEGTAAGEGSQKPARPVRPPRARARPVSTLVTEVPDRSANGSPGLLSPHGALDTTPTTAIAEEQSKAPRMMVFLDWDETITAQDTLSLIAPPAGTQQDGEDFAHYTEAYMTDLSSHEQTFGERDTLEKQTAYLESIDEVEKTSVNRVEQGGLFVGVKMADIQRRAETVSFRDGWDGAHEWLEQKAEEGDAETDIISVGWSAEFIRHALAHRRRSQRPRDSEQASRVPKIICANEIEMRTDESGEQVGSGRLTKSKEALDLATDDGESSRSGIRTGVHKLNELKRLRSRSAPSSSSSFKAPVTVYVGDSNTDLPCLLEARYGLLMGGNESLKATIARVGLQEKLQDAEEWLKIQEGEDGGKDTDTGDTETDTDMQNTLIAVRDWDEAVKVLERILARHSAQTDNVA</sequence>
<reference evidence="3 4" key="1">
    <citation type="submission" date="2018-03" db="EMBL/GenBank/DDBJ databases">
        <authorList>
            <person name="Guldener U."/>
        </authorList>
    </citation>
    <scope>NUCLEOTIDE SEQUENCE [LARGE SCALE GENOMIC DNA]</scope>
    <source>
        <strain evidence="3 4">DAOM196992</strain>
    </source>
</reference>
<feature type="compositionally biased region" description="Basic and acidic residues" evidence="1">
    <location>
        <begin position="493"/>
        <end position="516"/>
    </location>
</feature>
<evidence type="ECO:0000313" key="4">
    <source>
        <dbReference type="Proteomes" id="UP000323386"/>
    </source>
</evidence>
<dbReference type="EMBL" id="OOIP01000002">
    <property type="protein sequence ID" value="SPO35402.1"/>
    <property type="molecule type" value="Genomic_DNA"/>
</dbReference>
<name>A0A5C3ETL6_9BASI</name>
<feature type="compositionally biased region" description="Basic and acidic residues" evidence="1">
    <location>
        <begin position="368"/>
        <end position="377"/>
    </location>
</feature>
<feature type="compositionally biased region" description="Low complexity" evidence="1">
    <location>
        <begin position="414"/>
        <end position="425"/>
    </location>
</feature>
<feature type="region of interest" description="Disordered" evidence="1">
    <location>
        <begin position="1015"/>
        <end position="1037"/>
    </location>
</feature>
<dbReference type="InterPro" id="IPR023214">
    <property type="entry name" value="HAD_sf"/>
</dbReference>
<dbReference type="PANTHER" id="PTHR15629">
    <property type="entry name" value="SH3YL1 PROTEIN"/>
    <property type="match status" value="1"/>
</dbReference>
<protein>
    <recommendedName>
        <fullName evidence="2">Ysc84 actin-binding domain-containing protein</fullName>
    </recommendedName>
</protein>
<dbReference type="PANTHER" id="PTHR15629:SF40">
    <property type="entry name" value="YSC84 ACTIN-BINDING DOMAIN-CONTAINING PROTEIN"/>
    <property type="match status" value="1"/>
</dbReference>
<accession>A0A5C3ETL6</accession>